<dbReference type="Proteomes" id="UP000183190">
    <property type="component" value="Unassembled WGS sequence"/>
</dbReference>
<accession>A0A1H6LT88</accession>
<name>A0A1H6LT88_RUMFL</name>
<organism evidence="1 2">
    <name type="scientific">Ruminococcus flavefaciens</name>
    <dbReference type="NCBI Taxonomy" id="1265"/>
    <lineage>
        <taxon>Bacteria</taxon>
        <taxon>Bacillati</taxon>
        <taxon>Bacillota</taxon>
        <taxon>Clostridia</taxon>
        <taxon>Eubacteriales</taxon>
        <taxon>Oscillospiraceae</taxon>
        <taxon>Ruminococcus</taxon>
    </lineage>
</organism>
<gene>
    <name evidence="1" type="ORF">SAMN02910265_03202</name>
</gene>
<protein>
    <submittedName>
        <fullName evidence="1">Uncharacterized protein</fullName>
    </submittedName>
</protein>
<reference evidence="1 2" key="1">
    <citation type="submission" date="2016-10" db="EMBL/GenBank/DDBJ databases">
        <authorList>
            <person name="de Groot N.N."/>
        </authorList>
    </citation>
    <scope>NUCLEOTIDE SEQUENCE [LARGE SCALE GENOMIC DNA]</scope>
    <source>
        <strain evidence="1 2">YAD2003</strain>
    </source>
</reference>
<sequence>MAKYVFKYWFEWGGTCLWSANEAARLDYDYAVDEQKLPISQKLKNLLWYLQAYHENMMDMDNAPDDSPWWTEEDTIIYNKKKKFAYDQLCNELGDDYEIIYCED</sequence>
<evidence type="ECO:0000313" key="1">
    <source>
        <dbReference type="EMBL" id="SEH88694.1"/>
    </source>
</evidence>
<proteinExistence type="predicted"/>
<dbReference type="RefSeq" id="WP_074719179.1">
    <property type="nucleotide sequence ID" value="NZ_FNWV01000028.1"/>
</dbReference>
<dbReference type="AlphaFoldDB" id="A0A1H6LT88"/>
<dbReference type="EMBL" id="FNWV01000028">
    <property type="protein sequence ID" value="SEH88694.1"/>
    <property type="molecule type" value="Genomic_DNA"/>
</dbReference>
<evidence type="ECO:0000313" key="2">
    <source>
        <dbReference type="Proteomes" id="UP000183190"/>
    </source>
</evidence>
<dbReference type="OrthoDB" id="7860281at2"/>